<gene>
    <name evidence="1" type="ORF">A2U01_0011152</name>
</gene>
<dbReference type="AlphaFoldDB" id="A0A392MS11"/>
<evidence type="ECO:0000313" key="1">
    <source>
        <dbReference type="EMBL" id="MCH90241.1"/>
    </source>
</evidence>
<protein>
    <submittedName>
        <fullName evidence="1">Uncharacterized protein</fullName>
    </submittedName>
</protein>
<comment type="caution">
    <text evidence="1">The sequence shown here is derived from an EMBL/GenBank/DDBJ whole genome shotgun (WGS) entry which is preliminary data.</text>
</comment>
<evidence type="ECO:0000313" key="2">
    <source>
        <dbReference type="Proteomes" id="UP000265520"/>
    </source>
</evidence>
<dbReference type="EMBL" id="LXQA010017905">
    <property type="protein sequence ID" value="MCH90241.1"/>
    <property type="molecule type" value="Genomic_DNA"/>
</dbReference>
<feature type="non-terminal residue" evidence="1">
    <location>
        <position position="1"/>
    </location>
</feature>
<dbReference type="Proteomes" id="UP000265520">
    <property type="component" value="Unassembled WGS sequence"/>
</dbReference>
<proteinExistence type="predicted"/>
<accession>A0A392MS11</accession>
<organism evidence="1 2">
    <name type="scientific">Trifolium medium</name>
    <dbReference type="NCBI Taxonomy" id="97028"/>
    <lineage>
        <taxon>Eukaryota</taxon>
        <taxon>Viridiplantae</taxon>
        <taxon>Streptophyta</taxon>
        <taxon>Embryophyta</taxon>
        <taxon>Tracheophyta</taxon>
        <taxon>Spermatophyta</taxon>
        <taxon>Magnoliopsida</taxon>
        <taxon>eudicotyledons</taxon>
        <taxon>Gunneridae</taxon>
        <taxon>Pentapetalae</taxon>
        <taxon>rosids</taxon>
        <taxon>fabids</taxon>
        <taxon>Fabales</taxon>
        <taxon>Fabaceae</taxon>
        <taxon>Papilionoideae</taxon>
        <taxon>50 kb inversion clade</taxon>
        <taxon>NPAAA clade</taxon>
        <taxon>Hologalegina</taxon>
        <taxon>IRL clade</taxon>
        <taxon>Trifolieae</taxon>
        <taxon>Trifolium</taxon>
    </lineage>
</organism>
<reference evidence="1 2" key="1">
    <citation type="journal article" date="2018" name="Front. Plant Sci.">
        <title>Red Clover (Trifolium pratense) and Zigzag Clover (T. medium) - A Picture of Genomic Similarities and Differences.</title>
        <authorList>
            <person name="Dluhosova J."/>
            <person name="Istvanek J."/>
            <person name="Nedelnik J."/>
            <person name="Repkova J."/>
        </authorList>
    </citation>
    <scope>NUCLEOTIDE SEQUENCE [LARGE SCALE GENOMIC DNA]</scope>
    <source>
        <strain evidence="2">cv. 10/8</strain>
        <tissue evidence="1">Leaf</tissue>
    </source>
</reference>
<name>A0A392MS11_9FABA</name>
<keyword evidence="2" id="KW-1185">Reference proteome</keyword>
<sequence length="181" mass="20322">PAVITTSMAGVDVRDLIEIKNSCCIFVSRLLKLWKYTGHSDEYKTKICLEFKNACKKVVNAVSNRLGVSVPSLNVTEAVPNLGPITFCDHYLFGLLKMMKGSGESDEDQRKIILELREECIDAVKRVVGKVEMDARNITVDMLEARDELSFLASNFASYFGTAEIVPYKYYVGTFTARFLL</sequence>